<protein>
    <submittedName>
        <fullName evidence="3">Uncharacterized protein</fullName>
    </submittedName>
</protein>
<dbReference type="WBParaSite" id="Pan_g15149.t1">
    <property type="protein sequence ID" value="Pan_g15149.t1"/>
    <property type="gene ID" value="Pan_g15149"/>
</dbReference>
<feature type="transmembrane region" description="Helical" evidence="1">
    <location>
        <begin position="12"/>
        <end position="30"/>
    </location>
</feature>
<keyword evidence="1" id="KW-0812">Transmembrane</keyword>
<name>A0A7E4V0V2_PANRE</name>
<keyword evidence="1" id="KW-0472">Membrane</keyword>
<evidence type="ECO:0000256" key="1">
    <source>
        <dbReference type="SAM" id="Phobius"/>
    </source>
</evidence>
<organism evidence="2 3">
    <name type="scientific">Panagrellus redivivus</name>
    <name type="common">Microworm</name>
    <dbReference type="NCBI Taxonomy" id="6233"/>
    <lineage>
        <taxon>Eukaryota</taxon>
        <taxon>Metazoa</taxon>
        <taxon>Ecdysozoa</taxon>
        <taxon>Nematoda</taxon>
        <taxon>Chromadorea</taxon>
        <taxon>Rhabditida</taxon>
        <taxon>Tylenchina</taxon>
        <taxon>Panagrolaimomorpha</taxon>
        <taxon>Panagrolaimoidea</taxon>
        <taxon>Panagrolaimidae</taxon>
        <taxon>Panagrellus</taxon>
    </lineage>
</organism>
<reference evidence="2" key="1">
    <citation type="journal article" date="2013" name="Genetics">
        <title>The draft genome and transcriptome of Panagrellus redivivus are shaped by the harsh demands of a free-living lifestyle.</title>
        <authorList>
            <person name="Srinivasan J."/>
            <person name="Dillman A.R."/>
            <person name="Macchietto M.G."/>
            <person name="Heikkinen L."/>
            <person name="Lakso M."/>
            <person name="Fracchia K.M."/>
            <person name="Antoshechkin I."/>
            <person name="Mortazavi A."/>
            <person name="Wong G."/>
            <person name="Sternberg P.W."/>
        </authorList>
    </citation>
    <scope>NUCLEOTIDE SEQUENCE [LARGE SCALE GENOMIC DNA]</scope>
    <source>
        <strain evidence="2">MT8872</strain>
    </source>
</reference>
<feature type="transmembrane region" description="Helical" evidence="1">
    <location>
        <begin position="105"/>
        <end position="127"/>
    </location>
</feature>
<keyword evidence="1" id="KW-1133">Transmembrane helix</keyword>
<sequence length="163" mass="18034">MSSLCIGAFKIEHASLIIVNIYTILTVILYFTNVPLFFLFGIPAVTSLLSYCFNQHRFYLPLMFMQTFILSFTGLAILGMLTCFVDIFPVESETNDILLSFRTTILVLFGSSIILAFFCSVFAVAIVRKYLAAITVEPNNDTEPGFDGDKYAKASAPPATPKA</sequence>
<feature type="transmembrane region" description="Helical" evidence="1">
    <location>
        <begin position="36"/>
        <end position="53"/>
    </location>
</feature>
<dbReference type="AlphaFoldDB" id="A0A7E4V0V2"/>
<evidence type="ECO:0000313" key="2">
    <source>
        <dbReference type="Proteomes" id="UP000492821"/>
    </source>
</evidence>
<proteinExistence type="predicted"/>
<accession>A0A7E4V0V2</accession>
<reference evidence="3" key="2">
    <citation type="submission" date="2020-10" db="UniProtKB">
        <authorList>
            <consortium name="WormBaseParasite"/>
        </authorList>
    </citation>
    <scope>IDENTIFICATION</scope>
</reference>
<feature type="transmembrane region" description="Helical" evidence="1">
    <location>
        <begin position="60"/>
        <end position="85"/>
    </location>
</feature>
<keyword evidence="2" id="KW-1185">Reference proteome</keyword>
<dbReference type="Proteomes" id="UP000492821">
    <property type="component" value="Unassembled WGS sequence"/>
</dbReference>
<evidence type="ECO:0000313" key="3">
    <source>
        <dbReference type="WBParaSite" id="Pan_g15149.t1"/>
    </source>
</evidence>